<keyword evidence="1 4" id="KW-0489">Methyltransferase</keyword>
<reference evidence="4 5" key="1">
    <citation type="submission" date="2020-07" db="EMBL/GenBank/DDBJ databases">
        <title>Sequencing the genomes of 1000 actinobacteria strains.</title>
        <authorList>
            <person name="Klenk H.-P."/>
        </authorList>
    </citation>
    <scope>NUCLEOTIDE SEQUENCE [LARGE SCALE GENOMIC DNA]</scope>
    <source>
        <strain evidence="4 5">DSM 23987</strain>
    </source>
</reference>
<keyword evidence="2" id="KW-0808">Transferase</keyword>
<evidence type="ECO:0000256" key="2">
    <source>
        <dbReference type="ARBA" id="ARBA00022679"/>
    </source>
</evidence>
<sequence>MTSSGNPLAIDQSIAFWDARHQKLAHTYAGGDISYDDTANAMLNALRVGRLIDLIGTFSRPAAPLRILDGGCGTGWLTRELASFGHQVDGIDTSAQALATCRAQARPDGRDRYAQSRLDAWAPSYLYDVVVSVDVLFHIMEDDVWAASVRNLGMLVRSRGRLVIADHDLDADHHWGDYQVSRARHRYVDLLAPDGFVHSAFVPYAFRENHAGLHVFDRTS</sequence>
<organism evidence="4 5">
    <name type="scientific">Pedococcus badiiscoriae</name>
    <dbReference type="NCBI Taxonomy" id="642776"/>
    <lineage>
        <taxon>Bacteria</taxon>
        <taxon>Bacillati</taxon>
        <taxon>Actinomycetota</taxon>
        <taxon>Actinomycetes</taxon>
        <taxon>Micrococcales</taxon>
        <taxon>Intrasporangiaceae</taxon>
        <taxon>Pedococcus</taxon>
    </lineage>
</organism>
<dbReference type="EMBL" id="JACCAB010000001">
    <property type="protein sequence ID" value="NYG07650.1"/>
    <property type="molecule type" value="Genomic_DNA"/>
</dbReference>
<keyword evidence="5" id="KW-1185">Reference proteome</keyword>
<dbReference type="GO" id="GO:0008168">
    <property type="term" value="F:methyltransferase activity"/>
    <property type="evidence" value="ECO:0007669"/>
    <property type="project" value="UniProtKB-KW"/>
</dbReference>
<dbReference type="Proteomes" id="UP000573599">
    <property type="component" value="Unassembled WGS sequence"/>
</dbReference>
<dbReference type="PANTHER" id="PTHR43464">
    <property type="entry name" value="METHYLTRANSFERASE"/>
    <property type="match status" value="1"/>
</dbReference>
<evidence type="ECO:0000256" key="1">
    <source>
        <dbReference type="ARBA" id="ARBA00022603"/>
    </source>
</evidence>
<dbReference type="Gene3D" id="3.40.50.150">
    <property type="entry name" value="Vaccinia Virus protein VP39"/>
    <property type="match status" value="1"/>
</dbReference>
<evidence type="ECO:0000313" key="4">
    <source>
        <dbReference type="EMBL" id="NYG07650.1"/>
    </source>
</evidence>
<dbReference type="Pfam" id="PF13489">
    <property type="entry name" value="Methyltransf_23"/>
    <property type="match status" value="1"/>
</dbReference>
<dbReference type="SUPFAM" id="SSF53335">
    <property type="entry name" value="S-adenosyl-L-methionine-dependent methyltransferases"/>
    <property type="match status" value="1"/>
</dbReference>
<comment type="caution">
    <text evidence="4">The sequence shown here is derived from an EMBL/GenBank/DDBJ whole genome shotgun (WGS) entry which is preliminary data.</text>
</comment>
<name>A0A852WFU5_9MICO</name>
<dbReference type="InterPro" id="IPR029063">
    <property type="entry name" value="SAM-dependent_MTases_sf"/>
</dbReference>
<dbReference type="AlphaFoldDB" id="A0A852WFU5"/>
<dbReference type="CDD" id="cd02440">
    <property type="entry name" value="AdoMet_MTases"/>
    <property type="match status" value="1"/>
</dbReference>
<keyword evidence="3" id="KW-0949">S-adenosyl-L-methionine</keyword>
<accession>A0A852WFU5</accession>
<dbReference type="GO" id="GO:0032259">
    <property type="term" value="P:methylation"/>
    <property type="evidence" value="ECO:0007669"/>
    <property type="project" value="UniProtKB-KW"/>
</dbReference>
<gene>
    <name evidence="4" type="ORF">BJ986_002137</name>
</gene>
<evidence type="ECO:0000256" key="3">
    <source>
        <dbReference type="ARBA" id="ARBA00022691"/>
    </source>
</evidence>
<dbReference type="PANTHER" id="PTHR43464:SF19">
    <property type="entry name" value="UBIQUINONE BIOSYNTHESIS O-METHYLTRANSFERASE, MITOCHONDRIAL"/>
    <property type="match status" value="1"/>
</dbReference>
<dbReference type="RefSeq" id="WP_179421972.1">
    <property type="nucleotide sequence ID" value="NZ_JACCAB010000001.1"/>
</dbReference>
<evidence type="ECO:0000313" key="5">
    <source>
        <dbReference type="Proteomes" id="UP000573599"/>
    </source>
</evidence>
<proteinExistence type="predicted"/>
<protein>
    <submittedName>
        <fullName evidence="4">2-polyprenyl-3-methyl-5-hydroxy-6-metoxy-1, 4-benzoquinol methylase</fullName>
    </submittedName>
</protein>